<name>A0A1B6BZZ4_9HEMI</name>
<dbReference type="GO" id="GO:0005829">
    <property type="term" value="C:cytosol"/>
    <property type="evidence" value="ECO:0007669"/>
    <property type="project" value="TreeGrafter"/>
</dbReference>
<dbReference type="GO" id="GO:1902387">
    <property type="term" value="F:ceramide 1-phosphate binding"/>
    <property type="evidence" value="ECO:0007669"/>
    <property type="project" value="TreeGrafter"/>
</dbReference>
<dbReference type="Gene3D" id="1.10.3520.10">
    <property type="entry name" value="Glycolipid transfer protein"/>
    <property type="match status" value="1"/>
</dbReference>
<dbReference type="EMBL" id="GEDC01030738">
    <property type="protein sequence ID" value="JAS06560.1"/>
    <property type="molecule type" value="Transcribed_RNA"/>
</dbReference>
<reference evidence="3" key="1">
    <citation type="submission" date="2015-12" db="EMBL/GenBank/DDBJ databases">
        <title>De novo transcriptome assembly of four potential Pierce s Disease insect vectors from Arizona vineyards.</title>
        <authorList>
            <person name="Tassone E.E."/>
        </authorList>
    </citation>
    <scope>NUCLEOTIDE SEQUENCE</scope>
</reference>
<evidence type="ECO:0000259" key="2">
    <source>
        <dbReference type="Pfam" id="PF08718"/>
    </source>
</evidence>
<dbReference type="InterPro" id="IPR014830">
    <property type="entry name" value="Glycolipid_transfer_prot_dom"/>
</dbReference>
<dbReference type="AlphaFoldDB" id="A0A1B6BZZ4"/>
<sequence length="214" mass="24452">MSASNGGLQSEVNNYFNASQVPFPSPIDGKLDTVQYLDASKSIVSLIEMFGKAFIAVRYDMNGNIEKLTEVYEQDKEKFKYLQDMIIFEHKEGGIKATDALLWLNRGLHLFMRFFDMVYGDQLSGEDLSPLLKAAYEETLSHFHGWMAKQLFRFLLQRCPTRTELIKAISFGNENVSADIIYHDMASFNSILKTNVDNIIDFYRENNLDPSAST</sequence>
<dbReference type="PANTHER" id="PTHR10219">
    <property type="entry name" value="GLYCOLIPID TRANSFER PROTEIN-RELATED"/>
    <property type="match status" value="1"/>
</dbReference>
<evidence type="ECO:0000313" key="3">
    <source>
        <dbReference type="EMBL" id="JAS06560.1"/>
    </source>
</evidence>
<dbReference type="SUPFAM" id="SSF110004">
    <property type="entry name" value="Glycolipid transfer protein, GLTP"/>
    <property type="match status" value="1"/>
</dbReference>
<accession>A0A1B6BZZ4</accession>
<dbReference type="FunFam" id="1.10.3520.10:FF:000001">
    <property type="entry name" value="Pleckstrin domain-containing family A member 8"/>
    <property type="match status" value="1"/>
</dbReference>
<dbReference type="PANTHER" id="PTHR10219:SF25">
    <property type="entry name" value="PLECKSTRIN HOMOLOGY DOMAIN-CONTAINING FAMILY A MEMBER 8"/>
    <property type="match status" value="1"/>
</dbReference>
<dbReference type="GO" id="GO:1902388">
    <property type="term" value="F:ceramide 1-phosphate transfer activity"/>
    <property type="evidence" value="ECO:0007669"/>
    <property type="project" value="TreeGrafter"/>
</dbReference>
<keyword evidence="1" id="KW-0813">Transport</keyword>
<protein>
    <recommendedName>
        <fullName evidence="2">Glycolipid transfer protein domain-containing protein</fullName>
    </recommendedName>
</protein>
<proteinExistence type="predicted"/>
<dbReference type="InterPro" id="IPR036497">
    <property type="entry name" value="GLTP_sf"/>
</dbReference>
<dbReference type="Pfam" id="PF08718">
    <property type="entry name" value="GLTP"/>
    <property type="match status" value="1"/>
</dbReference>
<feature type="domain" description="Glycolipid transfer protein" evidence="2">
    <location>
        <begin position="32"/>
        <end position="169"/>
    </location>
</feature>
<evidence type="ECO:0000256" key="1">
    <source>
        <dbReference type="ARBA" id="ARBA00022448"/>
    </source>
</evidence>
<dbReference type="GO" id="GO:0016020">
    <property type="term" value="C:membrane"/>
    <property type="evidence" value="ECO:0007669"/>
    <property type="project" value="TreeGrafter"/>
</dbReference>
<organism evidence="3">
    <name type="scientific">Clastoptera arizonana</name>
    <name type="common">Arizona spittle bug</name>
    <dbReference type="NCBI Taxonomy" id="38151"/>
    <lineage>
        <taxon>Eukaryota</taxon>
        <taxon>Metazoa</taxon>
        <taxon>Ecdysozoa</taxon>
        <taxon>Arthropoda</taxon>
        <taxon>Hexapoda</taxon>
        <taxon>Insecta</taxon>
        <taxon>Pterygota</taxon>
        <taxon>Neoptera</taxon>
        <taxon>Paraneoptera</taxon>
        <taxon>Hemiptera</taxon>
        <taxon>Auchenorrhyncha</taxon>
        <taxon>Cercopoidea</taxon>
        <taxon>Clastopteridae</taxon>
        <taxon>Clastoptera</taxon>
    </lineage>
</organism>
<gene>
    <name evidence="3" type="ORF">g.12768</name>
</gene>